<dbReference type="AlphaFoldDB" id="A0A0G1XH88"/>
<proteinExistence type="predicted"/>
<dbReference type="EMBL" id="LCRD01000016">
    <property type="protein sequence ID" value="KKW30270.1"/>
    <property type="molecule type" value="Genomic_DNA"/>
</dbReference>
<comment type="caution">
    <text evidence="2">The sequence shown here is derived from an EMBL/GenBank/DDBJ whole genome shotgun (WGS) entry which is preliminary data.</text>
</comment>
<protein>
    <submittedName>
        <fullName evidence="2">Uncharacterized protein</fullName>
    </submittedName>
</protein>
<keyword evidence="1" id="KW-0812">Transmembrane</keyword>
<organism evidence="2 3">
    <name type="scientific">Candidatus Uhrbacteria bacterium GW2011_GWD2_52_7</name>
    <dbReference type="NCBI Taxonomy" id="1618989"/>
    <lineage>
        <taxon>Bacteria</taxon>
        <taxon>Candidatus Uhriibacteriota</taxon>
    </lineage>
</organism>
<sequence length="206" mass="23828">MASSQPFTLPQPLKCIDQSMLFASSVRGDGWRKEWRQQFWHIGISISLLAVTEWGDQAFQLESSNELLHLLFAVLPIFFRAISGYCLVFSLIRLYELKQMPDRRLPEERTIASNHFMKLNDTLAEYYELTLRKQTISCSHPGSYSQEERLALEEMLIELCQIDSQLSMVAQVRKSHAERARMAVQLNLGNRISQLLSRKLPAIEHD</sequence>
<reference evidence="2 3" key="1">
    <citation type="journal article" date="2015" name="Nature">
        <title>rRNA introns, odd ribosomes, and small enigmatic genomes across a large radiation of phyla.</title>
        <authorList>
            <person name="Brown C.T."/>
            <person name="Hug L.A."/>
            <person name="Thomas B.C."/>
            <person name="Sharon I."/>
            <person name="Castelle C.J."/>
            <person name="Singh A."/>
            <person name="Wilkins M.J."/>
            <person name="Williams K.H."/>
            <person name="Banfield J.F."/>
        </authorList>
    </citation>
    <scope>NUCLEOTIDE SEQUENCE [LARGE SCALE GENOMIC DNA]</scope>
</reference>
<keyword evidence="1" id="KW-1133">Transmembrane helix</keyword>
<feature type="transmembrane region" description="Helical" evidence="1">
    <location>
        <begin position="67"/>
        <end position="95"/>
    </location>
</feature>
<evidence type="ECO:0000313" key="3">
    <source>
        <dbReference type="Proteomes" id="UP000034846"/>
    </source>
</evidence>
<keyword evidence="1" id="KW-0472">Membrane</keyword>
<gene>
    <name evidence="2" type="ORF">UY72_C0016G0003</name>
</gene>
<dbReference type="Proteomes" id="UP000034846">
    <property type="component" value="Unassembled WGS sequence"/>
</dbReference>
<name>A0A0G1XH88_9BACT</name>
<accession>A0A0G1XH88</accession>
<evidence type="ECO:0000313" key="2">
    <source>
        <dbReference type="EMBL" id="KKW30270.1"/>
    </source>
</evidence>
<evidence type="ECO:0000256" key="1">
    <source>
        <dbReference type="SAM" id="Phobius"/>
    </source>
</evidence>